<keyword evidence="5" id="KW-1133">Transmembrane helix</keyword>
<gene>
    <name evidence="7" type="ORF">DN820_21680</name>
</gene>
<dbReference type="PANTHER" id="PTHR45138:SF9">
    <property type="entry name" value="DIGUANYLATE CYCLASE DGCM-RELATED"/>
    <property type="match status" value="1"/>
</dbReference>
<feature type="domain" description="GGDEF" evidence="6">
    <location>
        <begin position="358"/>
        <end position="490"/>
    </location>
</feature>
<sequence>MPLSTPGRLSRTLFLTLLLLLCTGFVITSLLSYHTSRTTIRNTIVNTELPLTSDTVYSEIQKDLVRPILLSSMMARDTFVRDWVLGGERNSEQMTRYLAEIKEQYGAYTAFFVSENSRTYYQAQGVLKQVDEAEPRDAWYFRMRATSVPYEINADADLANQDNMTFFINYRVLDYQGRFIGVTGVGLSVDAGVTIIDDYQRRYARSIYFVDHDGIVTLTGNSTSPYAPRTGQSLAELPGLSELLDQLSPGESTTFEYERDGKSHFVNVRYLPELEWYLFVDKQQDDMFDDIRHALLANLVVCLLVIALVMLLVGKVLQRYQARITSLASTDLLTELPNRRGFELLAGQALQEARRDQSPLITLLIDLDHFKQLNDTYGHLAGDEVLRRFAADLRGHLRQSDILCRWGGEEFIVLFKNTDAATGQGLGERIRAFAESRHYAFGEQDITLTVSLGMTQLHANDSLDSLIGRADRALYRAKQSGRNRLCIENDI</sequence>
<dbReference type="InterPro" id="IPR029787">
    <property type="entry name" value="Nucleotide_cyclase"/>
</dbReference>
<protein>
    <recommendedName>
        <fullName evidence="3">diguanylate cyclase</fullName>
        <ecNumber evidence="3">2.7.7.65</ecNumber>
    </recommendedName>
</protein>
<keyword evidence="5" id="KW-0472">Membrane</keyword>
<evidence type="ECO:0000259" key="6">
    <source>
        <dbReference type="PROSITE" id="PS50887"/>
    </source>
</evidence>
<comment type="catalytic activity">
    <reaction evidence="4">
        <text>2 GTP = 3',3'-c-di-GMP + 2 diphosphate</text>
        <dbReference type="Rhea" id="RHEA:24898"/>
        <dbReference type="ChEBI" id="CHEBI:33019"/>
        <dbReference type="ChEBI" id="CHEBI:37565"/>
        <dbReference type="ChEBI" id="CHEBI:58805"/>
        <dbReference type="EC" id="2.7.7.65"/>
    </reaction>
</comment>
<proteinExistence type="predicted"/>
<dbReference type="EMBL" id="QLAG01000049">
    <property type="protein sequence ID" value="TLX61387.1"/>
    <property type="molecule type" value="Genomic_DNA"/>
</dbReference>
<dbReference type="PANTHER" id="PTHR45138">
    <property type="entry name" value="REGULATORY COMPONENTS OF SENSORY TRANSDUCTION SYSTEM"/>
    <property type="match status" value="1"/>
</dbReference>
<evidence type="ECO:0000256" key="4">
    <source>
        <dbReference type="ARBA" id="ARBA00034247"/>
    </source>
</evidence>
<dbReference type="InterPro" id="IPR050469">
    <property type="entry name" value="Diguanylate_Cyclase"/>
</dbReference>
<dbReference type="Gene3D" id="3.30.70.270">
    <property type="match status" value="1"/>
</dbReference>
<dbReference type="EC" id="2.7.7.65" evidence="3"/>
<dbReference type="GO" id="GO:0052621">
    <property type="term" value="F:diguanylate cyclase activity"/>
    <property type="evidence" value="ECO:0007669"/>
    <property type="project" value="UniProtKB-EC"/>
</dbReference>
<dbReference type="GO" id="GO:0005886">
    <property type="term" value="C:plasma membrane"/>
    <property type="evidence" value="ECO:0007669"/>
    <property type="project" value="UniProtKB-SubCell"/>
</dbReference>
<accession>A0A5R9Q840</accession>
<dbReference type="NCBIfam" id="TIGR00254">
    <property type="entry name" value="GGDEF"/>
    <property type="match status" value="1"/>
</dbReference>
<evidence type="ECO:0000256" key="2">
    <source>
        <dbReference type="ARBA" id="ARBA00004533"/>
    </source>
</evidence>
<evidence type="ECO:0000256" key="3">
    <source>
        <dbReference type="ARBA" id="ARBA00012528"/>
    </source>
</evidence>
<dbReference type="AlphaFoldDB" id="A0A5R9Q840"/>
<evidence type="ECO:0000313" key="7">
    <source>
        <dbReference type="EMBL" id="TLX61387.1"/>
    </source>
</evidence>
<dbReference type="RefSeq" id="WP_138412902.1">
    <property type="nucleotide sequence ID" value="NZ_QLAG01000049.1"/>
</dbReference>
<dbReference type="SMART" id="SM00267">
    <property type="entry name" value="GGDEF"/>
    <property type="match status" value="1"/>
</dbReference>
<comment type="caution">
    <text evidence="7">The sequence shown here is derived from an EMBL/GenBank/DDBJ whole genome shotgun (WGS) entry which is preliminary data.</text>
</comment>
<evidence type="ECO:0000256" key="1">
    <source>
        <dbReference type="ARBA" id="ARBA00001946"/>
    </source>
</evidence>
<keyword evidence="5" id="KW-0812">Transmembrane</keyword>
<comment type="subcellular location">
    <subcellularLocation>
        <location evidence="2">Cell inner membrane</location>
    </subcellularLocation>
</comment>
<dbReference type="Gene3D" id="3.30.450.20">
    <property type="entry name" value="PAS domain"/>
    <property type="match status" value="1"/>
</dbReference>
<dbReference type="SUPFAM" id="SSF55073">
    <property type="entry name" value="Nucleotide cyclase"/>
    <property type="match status" value="1"/>
</dbReference>
<name>A0A5R9Q840_9GAMM</name>
<evidence type="ECO:0000256" key="5">
    <source>
        <dbReference type="SAM" id="Phobius"/>
    </source>
</evidence>
<organism evidence="7 8">
    <name type="scientific">Stutzerimonas nosocomialis</name>
    <dbReference type="NCBI Taxonomy" id="1056496"/>
    <lineage>
        <taxon>Bacteria</taxon>
        <taxon>Pseudomonadati</taxon>
        <taxon>Pseudomonadota</taxon>
        <taxon>Gammaproteobacteria</taxon>
        <taxon>Pseudomonadales</taxon>
        <taxon>Pseudomonadaceae</taxon>
        <taxon>Stutzerimonas</taxon>
    </lineage>
</organism>
<dbReference type="InterPro" id="IPR043128">
    <property type="entry name" value="Rev_trsase/Diguanyl_cyclase"/>
</dbReference>
<dbReference type="Proteomes" id="UP000306753">
    <property type="component" value="Unassembled WGS sequence"/>
</dbReference>
<dbReference type="CDD" id="cd01949">
    <property type="entry name" value="GGDEF"/>
    <property type="match status" value="1"/>
</dbReference>
<evidence type="ECO:0000313" key="8">
    <source>
        <dbReference type="Proteomes" id="UP000306753"/>
    </source>
</evidence>
<dbReference type="GO" id="GO:1902201">
    <property type="term" value="P:negative regulation of bacterial-type flagellum-dependent cell motility"/>
    <property type="evidence" value="ECO:0007669"/>
    <property type="project" value="TreeGrafter"/>
</dbReference>
<dbReference type="GO" id="GO:0043709">
    <property type="term" value="P:cell adhesion involved in single-species biofilm formation"/>
    <property type="evidence" value="ECO:0007669"/>
    <property type="project" value="TreeGrafter"/>
</dbReference>
<dbReference type="FunFam" id="3.30.70.270:FF:000001">
    <property type="entry name" value="Diguanylate cyclase domain protein"/>
    <property type="match status" value="1"/>
</dbReference>
<dbReference type="InterPro" id="IPR000160">
    <property type="entry name" value="GGDEF_dom"/>
</dbReference>
<comment type="cofactor">
    <cofactor evidence="1">
        <name>Mg(2+)</name>
        <dbReference type="ChEBI" id="CHEBI:18420"/>
    </cofactor>
</comment>
<dbReference type="PROSITE" id="PS50887">
    <property type="entry name" value="GGDEF"/>
    <property type="match status" value="1"/>
</dbReference>
<keyword evidence="8" id="KW-1185">Reference proteome</keyword>
<dbReference type="Pfam" id="PF00990">
    <property type="entry name" value="GGDEF"/>
    <property type="match status" value="1"/>
</dbReference>
<feature type="transmembrane region" description="Helical" evidence="5">
    <location>
        <begin position="294"/>
        <end position="313"/>
    </location>
</feature>
<dbReference type="CDD" id="cd18773">
    <property type="entry name" value="PDC1_HK_sensor"/>
    <property type="match status" value="1"/>
</dbReference>
<reference evidence="7 8" key="1">
    <citation type="journal article" date="2017" name="Eur. J. Clin. Microbiol. Infect. Dis.">
        <title>Uncommonly isolated clinical Pseudomonas: identification and phylogenetic assignation.</title>
        <authorList>
            <person name="Mulet M."/>
            <person name="Gomila M."/>
            <person name="Ramirez A."/>
            <person name="Cardew S."/>
            <person name="Moore E.R."/>
            <person name="Lalucat J."/>
            <person name="Garcia-Valdes E."/>
        </authorList>
    </citation>
    <scope>NUCLEOTIDE SEQUENCE [LARGE SCALE GENOMIC DNA]</scope>
    <source>
        <strain evidence="7 8">SD129</strain>
    </source>
</reference>